<dbReference type="InterPro" id="IPR027385">
    <property type="entry name" value="Beta-barrel_OMP"/>
</dbReference>
<feature type="domain" description="Outer membrane protein beta-barrel" evidence="3">
    <location>
        <begin position="8"/>
        <end position="192"/>
    </location>
</feature>
<protein>
    <submittedName>
        <fullName evidence="4">Outer membrane beta-barrel protein</fullName>
    </submittedName>
</protein>
<feature type="chain" id="PRO_5030723810" evidence="2">
    <location>
        <begin position="20"/>
        <end position="203"/>
    </location>
</feature>
<evidence type="ECO:0000313" key="4">
    <source>
        <dbReference type="EMBL" id="QRE05035.1"/>
    </source>
</evidence>
<dbReference type="AlphaFoldDB" id="A0A7U2NH10"/>
<accession>A0A7U2NH10</accession>
<reference evidence="4 5" key="1">
    <citation type="submission" date="2020-07" db="EMBL/GenBank/DDBJ databases">
        <title>Genomic characterization of Flavobacterium psychrophilum strains.</title>
        <authorList>
            <person name="Castillo D."/>
            <person name="Jorgensen J."/>
            <person name="Middelboe M."/>
        </authorList>
    </citation>
    <scope>NUCLEOTIDE SEQUENCE [LARGE SCALE GENOMIC DNA]</scope>
    <source>
        <strain evidence="4 5">FPS-R7</strain>
    </source>
</reference>
<evidence type="ECO:0000256" key="1">
    <source>
        <dbReference type="ARBA" id="ARBA00022729"/>
    </source>
</evidence>
<sequence>MKKVLLTAIAVFAFGFANAQKSSILVAGTVGFNSTSQGDTKSSGFDFSPKVGYQFSENMTVGIEGSFRNNTETSTTGSTSFGPITLPGISQETVHTNTKIGAFFRYAQPLAGVFSAFADLGVGMQSGKTSVNRPGSTDLKYNGFYIGVTPAIGVDMKKGFCLNFAIGGLGYNTMKADADGAKAANNFELNFGKQVSVGISKNF</sequence>
<evidence type="ECO:0000256" key="2">
    <source>
        <dbReference type="SAM" id="SignalP"/>
    </source>
</evidence>
<dbReference type="InterPro" id="IPR011250">
    <property type="entry name" value="OMP/PagP_B-barrel"/>
</dbReference>
<dbReference type="Proteomes" id="UP000596329">
    <property type="component" value="Chromosome"/>
</dbReference>
<dbReference type="Pfam" id="PF13505">
    <property type="entry name" value="OMP_b-brl"/>
    <property type="match status" value="1"/>
</dbReference>
<name>A0A7U2NH10_FLAPS</name>
<dbReference type="Gene3D" id="2.40.160.20">
    <property type="match status" value="1"/>
</dbReference>
<dbReference type="EMBL" id="CP059075">
    <property type="protein sequence ID" value="QRE05035.1"/>
    <property type="molecule type" value="Genomic_DNA"/>
</dbReference>
<dbReference type="SUPFAM" id="SSF56925">
    <property type="entry name" value="OMPA-like"/>
    <property type="match status" value="1"/>
</dbReference>
<proteinExistence type="predicted"/>
<gene>
    <name evidence="4" type="ORF">H0H26_05455</name>
</gene>
<feature type="signal peptide" evidence="2">
    <location>
        <begin position="1"/>
        <end position="19"/>
    </location>
</feature>
<dbReference type="RefSeq" id="WP_203096270.1">
    <property type="nucleotide sequence ID" value="NZ_CP059075.1"/>
</dbReference>
<keyword evidence="1 2" id="KW-0732">Signal</keyword>
<evidence type="ECO:0000259" key="3">
    <source>
        <dbReference type="Pfam" id="PF13505"/>
    </source>
</evidence>
<evidence type="ECO:0000313" key="5">
    <source>
        <dbReference type="Proteomes" id="UP000596329"/>
    </source>
</evidence>
<organism evidence="4 5">
    <name type="scientific">Flavobacterium psychrophilum</name>
    <dbReference type="NCBI Taxonomy" id="96345"/>
    <lineage>
        <taxon>Bacteria</taxon>
        <taxon>Pseudomonadati</taxon>
        <taxon>Bacteroidota</taxon>
        <taxon>Flavobacteriia</taxon>
        <taxon>Flavobacteriales</taxon>
        <taxon>Flavobacteriaceae</taxon>
        <taxon>Flavobacterium</taxon>
    </lineage>
</organism>